<evidence type="ECO:0000313" key="14">
    <source>
        <dbReference type="Proteomes" id="UP000443843"/>
    </source>
</evidence>
<organism evidence="13 14">
    <name type="scientific">Pseudooceanicola pacificus</name>
    <dbReference type="NCBI Taxonomy" id="2676438"/>
    <lineage>
        <taxon>Bacteria</taxon>
        <taxon>Pseudomonadati</taxon>
        <taxon>Pseudomonadota</taxon>
        <taxon>Alphaproteobacteria</taxon>
        <taxon>Rhodobacterales</taxon>
        <taxon>Paracoccaceae</taxon>
        <taxon>Pseudooceanicola</taxon>
    </lineage>
</organism>
<dbReference type="EMBL" id="WNXQ01000001">
    <property type="protein sequence ID" value="MWB76950.1"/>
    <property type="molecule type" value="Genomic_DNA"/>
</dbReference>
<protein>
    <submittedName>
        <fullName evidence="13">NADP-dependent malic enzyme</fullName>
        <ecNumber evidence="13">1.1.1.40</ecNumber>
    </submittedName>
</protein>
<comment type="similarity">
    <text evidence="4">In the C-terminal section; belongs to the phosphate acetyltransferase and butyryltransferase family.</text>
</comment>
<name>A0A844WC07_9RHOB</name>
<dbReference type="InterPro" id="IPR045213">
    <property type="entry name" value="Malic_NAD-bd_bact_type"/>
</dbReference>
<dbReference type="GO" id="GO:0046872">
    <property type="term" value="F:metal ion binding"/>
    <property type="evidence" value="ECO:0007669"/>
    <property type="project" value="UniProtKB-KW"/>
</dbReference>
<accession>A0A844WC07</accession>
<keyword evidence="14" id="KW-1185">Reference proteome</keyword>
<dbReference type="SMART" id="SM01274">
    <property type="entry name" value="malic"/>
    <property type="match status" value="1"/>
</dbReference>
<dbReference type="RefSeq" id="WP_160381068.1">
    <property type="nucleotide sequence ID" value="NZ_WNXQ01000001.1"/>
</dbReference>
<evidence type="ECO:0000256" key="9">
    <source>
        <dbReference type="PIRSR" id="PIRSR036684-2"/>
    </source>
</evidence>
<feature type="active site" description="Proton acceptor" evidence="8">
    <location>
        <position position="96"/>
    </location>
</feature>
<feature type="binding site" evidence="10">
    <location>
        <position position="164"/>
    </location>
    <ligand>
        <name>a divalent metal cation</name>
        <dbReference type="ChEBI" id="CHEBI:60240"/>
    </ligand>
</feature>
<dbReference type="InterPro" id="IPR042113">
    <property type="entry name" value="P_AcTrfase_dom1"/>
</dbReference>
<dbReference type="InterPro" id="IPR012301">
    <property type="entry name" value="Malic_N_dom"/>
</dbReference>
<dbReference type="GO" id="GO:0051287">
    <property type="term" value="F:NAD binding"/>
    <property type="evidence" value="ECO:0007669"/>
    <property type="project" value="InterPro"/>
</dbReference>
<dbReference type="PANTHER" id="PTHR43237:SF4">
    <property type="entry name" value="NADP-DEPENDENT MALIC ENZYME"/>
    <property type="match status" value="1"/>
</dbReference>
<gene>
    <name evidence="13" type="ORF">GLS40_02795</name>
</gene>
<evidence type="ECO:0000256" key="3">
    <source>
        <dbReference type="ARBA" id="ARBA00007686"/>
    </source>
</evidence>
<comment type="cofactor">
    <cofactor evidence="1">
        <name>Mn(2+)</name>
        <dbReference type="ChEBI" id="CHEBI:29035"/>
    </cofactor>
</comment>
<dbReference type="Gene3D" id="3.40.50.10750">
    <property type="entry name" value="Isocitrate/Isopropylmalate dehydrogenase-like"/>
    <property type="match status" value="1"/>
</dbReference>
<proteinExistence type="inferred from homology"/>
<dbReference type="SUPFAM" id="SSF53659">
    <property type="entry name" value="Isocitrate/Isopropylmalate dehydrogenase-like"/>
    <property type="match status" value="1"/>
</dbReference>
<dbReference type="InterPro" id="IPR037062">
    <property type="entry name" value="Malic_N_dom_sf"/>
</dbReference>
<dbReference type="SUPFAM" id="SSF53223">
    <property type="entry name" value="Aminoacid dehydrogenase-like, N-terminal domain"/>
    <property type="match status" value="1"/>
</dbReference>
<comment type="cofactor">
    <cofactor evidence="2">
        <name>Mg(2+)</name>
        <dbReference type="ChEBI" id="CHEBI:18420"/>
    </cofactor>
</comment>
<dbReference type="PROSITE" id="PS00331">
    <property type="entry name" value="MALIC_ENZYMES"/>
    <property type="match status" value="1"/>
</dbReference>
<dbReference type="InterPro" id="IPR012302">
    <property type="entry name" value="Malic_NAD-bd"/>
</dbReference>
<feature type="binding site" evidence="10">
    <location>
        <begin position="78"/>
        <end position="85"/>
    </location>
    <ligand>
        <name>NADP(+)</name>
        <dbReference type="ChEBI" id="CHEBI:58349"/>
    </ligand>
</feature>
<dbReference type="CDD" id="cd05311">
    <property type="entry name" value="NAD_bind_2_malic_enz"/>
    <property type="match status" value="1"/>
</dbReference>
<dbReference type="GO" id="GO:0016746">
    <property type="term" value="F:acyltransferase activity"/>
    <property type="evidence" value="ECO:0007669"/>
    <property type="project" value="InterPro"/>
</dbReference>
<feature type="binding site" evidence="9">
    <location>
        <position position="139"/>
    </location>
    <ligand>
        <name>a divalent metal cation</name>
        <dbReference type="ChEBI" id="CHEBI:60240"/>
    </ligand>
</feature>
<dbReference type="InterPro" id="IPR036291">
    <property type="entry name" value="NAD(P)-bd_dom_sf"/>
</dbReference>
<dbReference type="Gene3D" id="3.40.50.10380">
    <property type="entry name" value="Malic enzyme, N-terminal domain"/>
    <property type="match status" value="1"/>
</dbReference>
<comment type="caution">
    <text evidence="13">The sequence shown here is derived from an EMBL/GenBank/DDBJ whole genome shotgun (WGS) entry which is preliminary data.</text>
</comment>
<dbReference type="SUPFAM" id="SSF51735">
    <property type="entry name" value="NAD(P)-binding Rossmann-fold domains"/>
    <property type="match status" value="1"/>
</dbReference>
<dbReference type="InterPro" id="IPR015884">
    <property type="entry name" value="Malic_enzyme_CS"/>
</dbReference>
<keyword evidence="10" id="KW-0521">NADP</keyword>
<dbReference type="PANTHER" id="PTHR43237">
    <property type="entry name" value="NADP-DEPENDENT MALIC ENZYME"/>
    <property type="match status" value="1"/>
</dbReference>
<evidence type="ECO:0000313" key="13">
    <source>
        <dbReference type="EMBL" id="MWB76950.1"/>
    </source>
</evidence>
<dbReference type="Gene3D" id="3.40.50.10950">
    <property type="match status" value="1"/>
</dbReference>
<dbReference type="EC" id="1.1.1.40" evidence="13"/>
<feature type="domain" description="Malic enzyme NAD-binding" evidence="11">
    <location>
        <begin position="165"/>
        <end position="401"/>
    </location>
</feature>
<dbReference type="Pfam" id="PF01515">
    <property type="entry name" value="PTA_PTB"/>
    <property type="match status" value="1"/>
</dbReference>
<dbReference type="Gene3D" id="3.40.50.720">
    <property type="entry name" value="NAD(P)-binding Rossmann-like Domain"/>
    <property type="match status" value="1"/>
</dbReference>
<keyword evidence="5 9" id="KW-0479">Metal-binding</keyword>
<keyword evidence="7" id="KW-0511">Multifunctional enzyme</keyword>
<evidence type="ECO:0000256" key="6">
    <source>
        <dbReference type="ARBA" id="ARBA00023002"/>
    </source>
</evidence>
<evidence type="ECO:0000256" key="10">
    <source>
        <dbReference type="PIRSR" id="PIRSR036684-3"/>
    </source>
</evidence>
<dbReference type="FunFam" id="3.40.50.10380:FF:000003">
    <property type="entry name" value="NADP-dependent malic enzyme"/>
    <property type="match status" value="1"/>
</dbReference>
<reference evidence="13 14" key="1">
    <citation type="submission" date="2019-11" db="EMBL/GenBank/DDBJ databases">
        <title>Pseudooceanicola pacifica sp. nov., isolated from deep-sea sediment of the Pacific Ocean.</title>
        <authorList>
            <person name="Lyu L."/>
        </authorList>
    </citation>
    <scope>NUCLEOTIDE SEQUENCE [LARGE SCALE GENOMIC DNA]</scope>
    <source>
        <strain evidence="13 14">216_PA32_1</strain>
    </source>
</reference>
<dbReference type="InterPro" id="IPR051674">
    <property type="entry name" value="Malate_Decarboxylase"/>
</dbReference>
<sequence>MTRNRITPEEALAFHLEPMPGKLEVSATVPMTTQRDLSLAYSPGVAVPCEAIHANPETAYDYTTKGNLVAVISNGTAVLGLGNLGALASKPVMEGKAVLFKRFADVNSIDIELDTEDTEAFINAVKLMGPTFGGINLEDIKAPECFIIEQRLKEEMDIPVFHDDQHGTAVICAAGLINALHLSGKKIEDCRIVLNGAGAAGIACIELLKRMGARPENCITCDTKGVIYQGRTDGMNQWKSAHAVKTDLRTLEDAMAGADVFLGVSAKGAVTRKMVASMARDPVIFAMANPDPEITPEEAHEVRSDAIVATGRSDYPNQVNNVLGFPYLFRGALDIHARSINDEMKIACAEALAALAREDVPDEVAMAYGKALTFGRDYIIPTPFDPRLIHRIPPAVARAGMDTGAARRPIIDMESYEQSLMSRMDPTASILRGLNARARRAQARMIFAEGDDPRVLRAAVMYQRNGFGEALVVGREPDVKAKLEAAGLGDAVSELKVVNAANTQHLETYKSFLYDRLQRKGYDMADIHRLAARNRHVFAALMLAHGHGDGLVTGATRKSAHVLELINHVFDASIEIGAAGVTALLHKGRIVLISDTLVHEWPDEEDLANIAERAASVARDLGLEPRVAFVSFSTFGYPVSERAEKMHVAPQVLEARGVDFEFEGEMTVDVALNARAAAHYPFSRLTGPANILVVPARHSASISVKLMQEMAGATVIGPILSGVDRPIQICSTGSTVNDIMNMALMSACKVG</sequence>
<evidence type="ECO:0000256" key="1">
    <source>
        <dbReference type="ARBA" id="ARBA00001936"/>
    </source>
</evidence>
<dbReference type="Pfam" id="PF00390">
    <property type="entry name" value="malic"/>
    <property type="match status" value="1"/>
</dbReference>
<dbReference type="Pfam" id="PF03949">
    <property type="entry name" value="Malic_M"/>
    <property type="match status" value="1"/>
</dbReference>
<evidence type="ECO:0000256" key="7">
    <source>
        <dbReference type="ARBA" id="ARBA00023268"/>
    </source>
</evidence>
<feature type="domain" description="Malic enzyme N-terminal" evidence="12">
    <location>
        <begin position="20"/>
        <end position="153"/>
    </location>
</feature>
<dbReference type="GO" id="GO:0006108">
    <property type="term" value="P:malate metabolic process"/>
    <property type="evidence" value="ECO:0007669"/>
    <property type="project" value="InterPro"/>
</dbReference>
<evidence type="ECO:0000259" key="11">
    <source>
        <dbReference type="SMART" id="SM00919"/>
    </source>
</evidence>
<dbReference type="Proteomes" id="UP000443843">
    <property type="component" value="Unassembled WGS sequence"/>
</dbReference>
<evidence type="ECO:0000256" key="4">
    <source>
        <dbReference type="ARBA" id="ARBA00008756"/>
    </source>
</evidence>
<evidence type="ECO:0000256" key="2">
    <source>
        <dbReference type="ARBA" id="ARBA00001946"/>
    </source>
</evidence>
<dbReference type="AlphaFoldDB" id="A0A844WC07"/>
<evidence type="ECO:0000259" key="12">
    <source>
        <dbReference type="SMART" id="SM01274"/>
    </source>
</evidence>
<dbReference type="InterPro" id="IPR046346">
    <property type="entry name" value="Aminoacid_DH-like_N_sf"/>
</dbReference>
<evidence type="ECO:0000256" key="5">
    <source>
        <dbReference type="ARBA" id="ARBA00022723"/>
    </source>
</evidence>
<dbReference type="FunFam" id="3.40.50.720:FF:000095">
    <property type="entry name" value="NADP-dependent malic enzyme"/>
    <property type="match status" value="1"/>
</dbReference>
<dbReference type="SMART" id="SM00919">
    <property type="entry name" value="Malic_M"/>
    <property type="match status" value="1"/>
</dbReference>
<dbReference type="InterPro" id="IPR012188">
    <property type="entry name" value="ME_PTA"/>
</dbReference>
<dbReference type="PIRSF" id="PIRSF036684">
    <property type="entry name" value="ME_PTA"/>
    <property type="match status" value="1"/>
</dbReference>
<dbReference type="InterPro" id="IPR002505">
    <property type="entry name" value="PTA_PTB"/>
</dbReference>
<dbReference type="GO" id="GO:0004473">
    <property type="term" value="F:malate dehydrogenase (decarboxylating) (NADP+) activity"/>
    <property type="evidence" value="ECO:0007669"/>
    <property type="project" value="UniProtKB-EC"/>
</dbReference>
<keyword evidence="6 13" id="KW-0560">Oxidoreductase</keyword>
<dbReference type="InterPro" id="IPR042112">
    <property type="entry name" value="P_AcTrfase_dom2"/>
</dbReference>
<feature type="binding site" evidence="10">
    <location>
        <position position="289"/>
    </location>
    <ligand>
        <name>a divalent metal cation</name>
        <dbReference type="ChEBI" id="CHEBI:60240"/>
    </ligand>
</feature>
<feature type="binding site" evidence="9">
    <location>
        <position position="138"/>
    </location>
    <ligand>
        <name>a divalent metal cation</name>
        <dbReference type="ChEBI" id="CHEBI:60240"/>
    </ligand>
</feature>
<comment type="similarity">
    <text evidence="3">In the N-terminal section; belongs to the malic enzymes family.</text>
</comment>
<evidence type="ECO:0000256" key="8">
    <source>
        <dbReference type="PIRSR" id="PIRSR036684-1"/>
    </source>
</evidence>